<dbReference type="InterPro" id="IPR014085">
    <property type="entry name" value="Allophanate_hydrolase"/>
</dbReference>
<dbReference type="EMBL" id="JACHWZ010000017">
    <property type="protein sequence ID" value="MBB3062563.1"/>
    <property type="molecule type" value="Genomic_DNA"/>
</dbReference>
<organism evidence="3 4">
    <name type="scientific">Microbulbifer rhizosphaerae</name>
    <dbReference type="NCBI Taxonomy" id="1562603"/>
    <lineage>
        <taxon>Bacteria</taxon>
        <taxon>Pseudomonadati</taxon>
        <taxon>Pseudomonadota</taxon>
        <taxon>Gammaproteobacteria</taxon>
        <taxon>Cellvibrionales</taxon>
        <taxon>Microbulbiferaceae</taxon>
        <taxon>Microbulbifer</taxon>
    </lineage>
</organism>
<dbReference type="InterPro" id="IPR036928">
    <property type="entry name" value="AS_sf"/>
</dbReference>
<sequence length="604" mass="64252">MAIHNLSLRALRESYRNGDLEVRALVAELRAQALAQSDYNAWITLLDEAQLEPYLVRLDGVSPDSLPLYGVPFAIKDNIDLAGLPTTAACPDFAYTAAESAPVVEALVAAGAIPLGKTNLDQFATGLVGVRSPYGEARNSFNPDYISGGSSAGSAIAAALGQVSFALGTDTAGSGRVPAVLNNLIGHKPSRGLLSSRGLVPACRSLDCISLMTLNCEDAARLFDIVARYDSGDSFARANPHYNRARYFHHSAAGGIDRRFRFGIPAQLEFCGNPETRALFERSVEQLCALGGEVGAIDFAPFEEAARLLYEGPWVCERALATQAVSRSSMLPVIAEIIAQGDGRTGMEAFAAQYRLAALKRRCDQLMTGFDFVLTPTTPTLFSRAELRAEPIAHNATLGRYTNFMNLLDYAATAVPVGFTGCGVPWGVTLFGPAFSDIRLLGFADLLHRDCQLPVGATDLAPVYAAVQRAAAPPSETVDLVVCGAHLEGQPLNWQLTERGGACVARTRSAAAYRLYALSDGVRPGMARDEAGGAAIEVEVWRLPSEALGSFVAAIPAPLGIGKVEVADGRWLSGFICEAYGLAGATDITEFGGWRAWLQRGVSD</sequence>
<dbReference type="InterPro" id="IPR023631">
    <property type="entry name" value="Amidase_dom"/>
</dbReference>
<dbReference type="PANTHER" id="PTHR11895:SF169">
    <property type="entry name" value="GLUTAMYL-TRNA(GLN) AMIDOTRANSFERASE"/>
    <property type="match status" value="1"/>
</dbReference>
<name>A0A7W4ZA67_9GAMM</name>
<dbReference type="Proteomes" id="UP000535937">
    <property type="component" value="Unassembled WGS sequence"/>
</dbReference>
<evidence type="ECO:0000313" key="3">
    <source>
        <dbReference type="EMBL" id="MBB3062563.1"/>
    </source>
</evidence>
<gene>
    <name evidence="3" type="ORF">FHS09_003412</name>
</gene>
<accession>A0A7W4ZA67</accession>
<dbReference type="AlphaFoldDB" id="A0A7W4ZA67"/>
<feature type="domain" description="Amidase" evidence="1">
    <location>
        <begin position="30"/>
        <end position="441"/>
    </location>
</feature>
<dbReference type="Pfam" id="PF21986">
    <property type="entry name" value="AH_C"/>
    <property type="match status" value="1"/>
</dbReference>
<evidence type="ECO:0000259" key="2">
    <source>
        <dbReference type="Pfam" id="PF21986"/>
    </source>
</evidence>
<evidence type="ECO:0000313" key="4">
    <source>
        <dbReference type="Proteomes" id="UP000535937"/>
    </source>
</evidence>
<dbReference type="NCBIfam" id="NF006043">
    <property type="entry name" value="PRK08186.1"/>
    <property type="match status" value="1"/>
</dbReference>
<dbReference type="InterPro" id="IPR000120">
    <property type="entry name" value="Amidase"/>
</dbReference>
<reference evidence="3 4" key="1">
    <citation type="submission" date="2020-08" db="EMBL/GenBank/DDBJ databases">
        <title>Genomic Encyclopedia of Type Strains, Phase III (KMG-III): the genomes of soil and plant-associated and newly described type strains.</title>
        <authorList>
            <person name="Whitman W."/>
        </authorList>
    </citation>
    <scope>NUCLEOTIDE SEQUENCE [LARGE SCALE GENOMIC DNA]</scope>
    <source>
        <strain evidence="3 4">CECT 8799</strain>
    </source>
</reference>
<proteinExistence type="predicted"/>
<dbReference type="Gene3D" id="3.10.490.10">
    <property type="entry name" value="Gamma-glutamyl cyclotransferase-like"/>
    <property type="match status" value="1"/>
</dbReference>
<dbReference type="InterPro" id="IPR053844">
    <property type="entry name" value="AH_C"/>
</dbReference>
<dbReference type="Pfam" id="PF01425">
    <property type="entry name" value="Amidase"/>
    <property type="match status" value="1"/>
</dbReference>
<dbReference type="EC" id="3.5.1.54" evidence="3"/>
<dbReference type="SUPFAM" id="SSF75304">
    <property type="entry name" value="Amidase signature (AS) enzymes"/>
    <property type="match status" value="1"/>
</dbReference>
<feature type="domain" description="Allophanate hydrolase C-terminal" evidence="2">
    <location>
        <begin position="478"/>
        <end position="599"/>
    </location>
</feature>
<protein>
    <submittedName>
        <fullName evidence="3">Allophanate hydrolase</fullName>
        <ecNumber evidence="3">3.5.1.54</ecNumber>
    </submittedName>
</protein>
<evidence type="ECO:0000259" key="1">
    <source>
        <dbReference type="Pfam" id="PF01425"/>
    </source>
</evidence>
<dbReference type="RefSeq" id="WP_183461950.1">
    <property type="nucleotide sequence ID" value="NZ_JACHWZ010000017.1"/>
</dbReference>
<keyword evidence="4" id="KW-1185">Reference proteome</keyword>
<dbReference type="NCBIfam" id="TIGR02713">
    <property type="entry name" value="allophanate_hyd"/>
    <property type="match status" value="1"/>
</dbReference>
<dbReference type="PANTHER" id="PTHR11895">
    <property type="entry name" value="TRANSAMIDASE"/>
    <property type="match status" value="1"/>
</dbReference>
<keyword evidence="3" id="KW-0378">Hydrolase</keyword>
<dbReference type="GO" id="GO:0004039">
    <property type="term" value="F:allophanate hydrolase activity"/>
    <property type="evidence" value="ECO:0007669"/>
    <property type="project" value="UniProtKB-EC"/>
</dbReference>
<dbReference type="Gene3D" id="1.20.58.1700">
    <property type="match status" value="1"/>
</dbReference>
<dbReference type="Gene3D" id="3.90.1300.10">
    <property type="entry name" value="Amidase signature (AS) domain"/>
    <property type="match status" value="1"/>
</dbReference>
<comment type="caution">
    <text evidence="3">The sequence shown here is derived from an EMBL/GenBank/DDBJ whole genome shotgun (WGS) entry which is preliminary data.</text>
</comment>